<evidence type="ECO:0000256" key="7">
    <source>
        <dbReference type="ARBA" id="ARBA00023033"/>
    </source>
</evidence>
<evidence type="ECO:0000256" key="6">
    <source>
        <dbReference type="ARBA" id="ARBA00023004"/>
    </source>
</evidence>
<keyword evidence="3 8" id="KW-0349">Heme</keyword>
<evidence type="ECO:0000256" key="8">
    <source>
        <dbReference type="RuleBase" id="RU000461"/>
    </source>
</evidence>
<evidence type="ECO:0000256" key="4">
    <source>
        <dbReference type="ARBA" id="ARBA00022723"/>
    </source>
</evidence>
<sequence length="472" mass="54447">MALVGCFEVFLALLCFLFLYCSRNKDGIPRSYPIVGMMPVLLLNVHRIHDWCTDILDRCHGTFLFKGPWFANMNLMLTCDPANIHHVMSSNFTNFPKGSEFKQLFDILGDGIFNSDMDLWKKQRTVAQGFMRTHRFHSFLSGTSHYKVENGLIPVMDHFVKRGLVVNLEDVFQRFTFDATCILVSGHDPQSLSVEFPEVLFSKALDDAEETLFYRHVRPPWFMKLQSWLNMGQELKYRKAWRVLDDIIAEYIFQKRKDLNKVSFSTSGVDLLTSDTTSSALTWFIWLVSRHPVVENKIIEELQSIIPAGETEKRRLFKSEEVKNLSYLHGALCEPLRLYPPLPFQHKEPLKPDVLPSGHPVHPNIKILFNMYSMGRMKSIWGEDCFEFKPERWINKRGGIKHEPSFKFLSFNAGPRTCLGKEVAFVQMKSVASAIVYNYRIHVSNETPVVPAVSIILHTKDGLMAKISSIWD</sequence>
<name>A0A6A3CH27_HIBSY</name>
<evidence type="ECO:0000256" key="3">
    <source>
        <dbReference type="ARBA" id="ARBA00022617"/>
    </source>
</evidence>
<evidence type="ECO:0000256" key="1">
    <source>
        <dbReference type="ARBA" id="ARBA00001971"/>
    </source>
</evidence>
<comment type="similarity">
    <text evidence="2 8">Belongs to the cytochrome P450 family.</text>
</comment>
<reference evidence="10" key="1">
    <citation type="submission" date="2019-09" db="EMBL/GenBank/DDBJ databases">
        <title>Draft genome information of white flower Hibiscus syriacus.</title>
        <authorList>
            <person name="Kim Y.-M."/>
        </authorList>
    </citation>
    <scope>NUCLEOTIDE SEQUENCE [LARGE SCALE GENOMIC DNA]</scope>
    <source>
        <strain evidence="10">YM2019G1</strain>
    </source>
</reference>
<gene>
    <name evidence="10" type="ORF">F3Y22_tig00006992pilonHSYRG00046</name>
</gene>
<dbReference type="Pfam" id="PF00067">
    <property type="entry name" value="p450"/>
    <property type="match status" value="2"/>
</dbReference>
<dbReference type="Gene3D" id="1.10.630.10">
    <property type="entry name" value="Cytochrome P450"/>
    <property type="match status" value="2"/>
</dbReference>
<dbReference type="AlphaFoldDB" id="A0A6A3CH27"/>
<dbReference type="GO" id="GO:0020037">
    <property type="term" value="F:heme binding"/>
    <property type="evidence" value="ECO:0007669"/>
    <property type="project" value="InterPro"/>
</dbReference>
<keyword evidence="9" id="KW-0732">Signal</keyword>
<dbReference type="EMBL" id="VEPZ02000370">
    <property type="protein sequence ID" value="KAE8726409.1"/>
    <property type="molecule type" value="Genomic_DNA"/>
</dbReference>
<dbReference type="InterPro" id="IPR017972">
    <property type="entry name" value="Cyt_P450_CS"/>
</dbReference>
<dbReference type="PROSITE" id="PS00086">
    <property type="entry name" value="CYTOCHROME_P450"/>
    <property type="match status" value="1"/>
</dbReference>
<keyword evidence="11" id="KW-1185">Reference proteome</keyword>
<dbReference type="GO" id="GO:0006629">
    <property type="term" value="P:lipid metabolic process"/>
    <property type="evidence" value="ECO:0007669"/>
    <property type="project" value="UniProtKB-ARBA"/>
</dbReference>
<dbReference type="GO" id="GO:0005506">
    <property type="term" value="F:iron ion binding"/>
    <property type="evidence" value="ECO:0007669"/>
    <property type="project" value="InterPro"/>
</dbReference>
<keyword evidence="6 8" id="KW-0408">Iron</keyword>
<evidence type="ECO:0000256" key="9">
    <source>
        <dbReference type="SAM" id="SignalP"/>
    </source>
</evidence>
<protein>
    <submittedName>
        <fullName evidence="10">Caffeic acid 3-O-methyltransferase-like isoform X1</fullName>
    </submittedName>
</protein>
<keyword evidence="7 8" id="KW-0503">Monooxygenase</keyword>
<comment type="caution">
    <text evidence="10">The sequence shown here is derived from an EMBL/GenBank/DDBJ whole genome shotgun (WGS) entry which is preliminary data.</text>
</comment>
<organism evidence="10 11">
    <name type="scientific">Hibiscus syriacus</name>
    <name type="common">Rose of Sharon</name>
    <dbReference type="NCBI Taxonomy" id="106335"/>
    <lineage>
        <taxon>Eukaryota</taxon>
        <taxon>Viridiplantae</taxon>
        <taxon>Streptophyta</taxon>
        <taxon>Embryophyta</taxon>
        <taxon>Tracheophyta</taxon>
        <taxon>Spermatophyta</taxon>
        <taxon>Magnoliopsida</taxon>
        <taxon>eudicotyledons</taxon>
        <taxon>Gunneridae</taxon>
        <taxon>Pentapetalae</taxon>
        <taxon>rosids</taxon>
        <taxon>malvids</taxon>
        <taxon>Malvales</taxon>
        <taxon>Malvaceae</taxon>
        <taxon>Malvoideae</taxon>
        <taxon>Hibiscus</taxon>
    </lineage>
</organism>
<comment type="cofactor">
    <cofactor evidence="1">
        <name>heme</name>
        <dbReference type="ChEBI" id="CHEBI:30413"/>
    </cofactor>
</comment>
<dbReference type="InterPro" id="IPR001128">
    <property type="entry name" value="Cyt_P450"/>
</dbReference>
<dbReference type="GO" id="GO:0016705">
    <property type="term" value="F:oxidoreductase activity, acting on paired donors, with incorporation or reduction of molecular oxygen"/>
    <property type="evidence" value="ECO:0007669"/>
    <property type="project" value="InterPro"/>
</dbReference>
<evidence type="ECO:0000313" key="11">
    <source>
        <dbReference type="Proteomes" id="UP000436088"/>
    </source>
</evidence>
<dbReference type="InterPro" id="IPR036396">
    <property type="entry name" value="Cyt_P450_sf"/>
</dbReference>
<accession>A0A6A3CH27</accession>
<feature type="chain" id="PRO_5025539251" evidence="9">
    <location>
        <begin position="28"/>
        <end position="472"/>
    </location>
</feature>
<keyword evidence="4 8" id="KW-0479">Metal-binding</keyword>
<proteinExistence type="inferred from homology"/>
<feature type="signal peptide" evidence="9">
    <location>
        <begin position="1"/>
        <end position="27"/>
    </location>
</feature>
<dbReference type="SUPFAM" id="SSF48264">
    <property type="entry name" value="Cytochrome P450"/>
    <property type="match status" value="1"/>
</dbReference>
<dbReference type="PRINTS" id="PR00385">
    <property type="entry name" value="P450"/>
</dbReference>
<evidence type="ECO:0000256" key="5">
    <source>
        <dbReference type="ARBA" id="ARBA00023002"/>
    </source>
</evidence>
<evidence type="ECO:0000313" key="10">
    <source>
        <dbReference type="EMBL" id="KAE8726409.1"/>
    </source>
</evidence>
<dbReference type="Proteomes" id="UP000436088">
    <property type="component" value="Unassembled WGS sequence"/>
</dbReference>
<dbReference type="CDD" id="cd11064">
    <property type="entry name" value="CYP86A"/>
    <property type="match status" value="1"/>
</dbReference>
<dbReference type="GO" id="GO:0008168">
    <property type="term" value="F:methyltransferase activity"/>
    <property type="evidence" value="ECO:0007669"/>
    <property type="project" value="UniProtKB-KW"/>
</dbReference>
<dbReference type="GO" id="GO:0004497">
    <property type="term" value="F:monooxygenase activity"/>
    <property type="evidence" value="ECO:0007669"/>
    <property type="project" value="UniProtKB-KW"/>
</dbReference>
<dbReference type="PANTHER" id="PTHR24296">
    <property type="entry name" value="CYTOCHROME P450"/>
    <property type="match status" value="1"/>
</dbReference>
<dbReference type="GO" id="GO:0032259">
    <property type="term" value="P:methylation"/>
    <property type="evidence" value="ECO:0007669"/>
    <property type="project" value="UniProtKB-KW"/>
</dbReference>
<keyword evidence="5 8" id="KW-0560">Oxidoreductase</keyword>
<evidence type="ECO:0000256" key="2">
    <source>
        <dbReference type="ARBA" id="ARBA00010617"/>
    </source>
</evidence>